<dbReference type="AlphaFoldDB" id="A0A315V5W0"/>
<dbReference type="Gene3D" id="2.40.160.110">
    <property type="match status" value="2"/>
</dbReference>
<feature type="domain" description="Lysosome-associated membrane glycoprotein 2-like transmembrane" evidence="12">
    <location>
        <begin position="441"/>
        <end position="472"/>
    </location>
</feature>
<evidence type="ECO:0000256" key="10">
    <source>
        <dbReference type="SAM" id="SignalP"/>
    </source>
</evidence>
<dbReference type="InterPro" id="IPR048528">
    <property type="entry name" value="Lamp2-like_luminal"/>
</dbReference>
<dbReference type="Proteomes" id="UP000250572">
    <property type="component" value="Unassembled WGS sequence"/>
</dbReference>
<dbReference type="STRING" id="33528.ENSGAFP00000001010"/>
<gene>
    <name evidence="13" type="ORF">CCH79_00005700</name>
</gene>
<keyword evidence="5 9" id="KW-1133">Transmembrane helix</keyword>
<evidence type="ECO:0000259" key="11">
    <source>
        <dbReference type="Pfam" id="PF01299"/>
    </source>
</evidence>
<evidence type="ECO:0000256" key="3">
    <source>
        <dbReference type="ARBA" id="ARBA00022729"/>
    </source>
</evidence>
<organism evidence="13 14">
    <name type="scientific">Gambusia affinis</name>
    <name type="common">Western mosquitofish</name>
    <name type="synonym">Heterandria affinis</name>
    <dbReference type="NCBI Taxonomy" id="33528"/>
    <lineage>
        <taxon>Eukaryota</taxon>
        <taxon>Metazoa</taxon>
        <taxon>Chordata</taxon>
        <taxon>Craniata</taxon>
        <taxon>Vertebrata</taxon>
        <taxon>Euteleostomi</taxon>
        <taxon>Actinopterygii</taxon>
        <taxon>Neopterygii</taxon>
        <taxon>Teleostei</taxon>
        <taxon>Neoteleostei</taxon>
        <taxon>Acanthomorphata</taxon>
        <taxon>Ovalentaria</taxon>
        <taxon>Atherinomorphae</taxon>
        <taxon>Cyprinodontiformes</taxon>
        <taxon>Poeciliidae</taxon>
        <taxon>Poeciliinae</taxon>
        <taxon>Gambusia</taxon>
    </lineage>
</organism>
<sequence>MSRYAAFVFFVSFGVVSHLSHGIEVKVMNKDKLCLYANLTLNFSVTYEVADNKTKMVSFELPASASSNDSKCDNTSSILMLKFPDGHSWSANFSLKDKSYQADAITFVYNLNDSKVFPGSSSNETVTVTTKPDITDVGVNTCYSCKSEDTLIASPRASMTLSDVLIQAFVINGTKSENLTTCAADKPVTPTPTHVTNATTVVPATNATTAAPPTTPTPTLPTPTVGNYSIKHDANSSACLLANFGLRIGFTQNKKYQEVNFDPPTEVSGSCGVDSSELILTSNNITVSLSFYNDTKKFRLHEVNVTISTSSGIYHPYPLRNDLQLSRFGAEFPACRPAGVFAQSGSNLSLWEAAVGSSYMCNKEQNSTITGLLSLYTFSLRVQPFGVKNGLYSTAHECSLDDPSILIPIIVGAALAGLILIVVIAYVIAEECLTDEESYLVPIAVGVALLVLILIVLLAYFIGRKRSMASGYHFLVPIAVGVALSFLIILVLISYLIGRRKSRT</sequence>
<comment type="caution">
    <text evidence="13">The sequence shown here is derived from an EMBL/GenBank/DDBJ whole genome shotgun (WGS) entry which is preliminary data.</text>
</comment>
<feature type="chain" id="PRO_5016463725" description="Lysosomal-associated membrane protein 2" evidence="10">
    <location>
        <begin position="23"/>
        <end position="504"/>
    </location>
</feature>
<accession>A0A315V5W0</accession>
<protein>
    <recommendedName>
        <fullName evidence="15">Lysosomal-associated membrane protein 2</fullName>
    </recommendedName>
</protein>
<dbReference type="Pfam" id="PF01299">
    <property type="entry name" value="Lamp2-like_luminal"/>
    <property type="match status" value="2"/>
</dbReference>
<dbReference type="InterPro" id="IPR048524">
    <property type="entry name" value="Lamp2-like_TM"/>
</dbReference>
<keyword evidence="7" id="KW-0325">Glycoprotein</keyword>
<feature type="signal peptide" evidence="10">
    <location>
        <begin position="1"/>
        <end position="22"/>
    </location>
</feature>
<evidence type="ECO:0000256" key="9">
    <source>
        <dbReference type="SAM" id="Phobius"/>
    </source>
</evidence>
<comment type="subcellular location">
    <subcellularLocation>
        <location evidence="1">Endosome membrane</location>
        <topology evidence="1">Single-pass type I membrane protein</topology>
    </subcellularLocation>
    <subcellularLocation>
        <location evidence="8">Lysosome membrane</location>
        <topology evidence="8">Single-pass type I membrane protein</topology>
    </subcellularLocation>
</comment>
<dbReference type="InterPro" id="IPR002000">
    <property type="entry name" value="Lysosome-assoc_membr_glycop"/>
</dbReference>
<keyword evidence="14" id="KW-1185">Reference proteome</keyword>
<proteinExistence type="inferred from homology"/>
<dbReference type="EMBL" id="NHOQ01002284">
    <property type="protein sequence ID" value="PWA18735.1"/>
    <property type="molecule type" value="Genomic_DNA"/>
</dbReference>
<dbReference type="GO" id="GO:0005765">
    <property type="term" value="C:lysosomal membrane"/>
    <property type="evidence" value="ECO:0007669"/>
    <property type="project" value="UniProtKB-SubCell"/>
</dbReference>
<dbReference type="PANTHER" id="PTHR11506:SF6">
    <property type="entry name" value="LYSOSOME-ASSOCIATED MEMBRANE GLYCOPROTEIN 2"/>
    <property type="match status" value="1"/>
</dbReference>
<dbReference type="PRINTS" id="PR00336">
    <property type="entry name" value="LYSASSOCTDMP"/>
</dbReference>
<feature type="transmembrane region" description="Helical" evidence="9">
    <location>
        <begin position="474"/>
        <end position="497"/>
    </location>
</feature>
<evidence type="ECO:0000256" key="5">
    <source>
        <dbReference type="ARBA" id="ARBA00022989"/>
    </source>
</evidence>
<evidence type="ECO:0000256" key="2">
    <source>
        <dbReference type="ARBA" id="ARBA00022692"/>
    </source>
</evidence>
<evidence type="ECO:0000256" key="1">
    <source>
        <dbReference type="ARBA" id="ARBA00004530"/>
    </source>
</evidence>
<comment type="similarity">
    <text evidence="8">Belongs to the LAMP family.</text>
</comment>
<comment type="caution">
    <text evidence="8">Lacks conserved residue(s) required for the propagation of feature annotation.</text>
</comment>
<evidence type="ECO:0000256" key="7">
    <source>
        <dbReference type="ARBA" id="ARBA00023180"/>
    </source>
</evidence>
<feature type="non-terminal residue" evidence="13">
    <location>
        <position position="504"/>
    </location>
</feature>
<dbReference type="GO" id="GO:0031902">
    <property type="term" value="C:late endosome membrane"/>
    <property type="evidence" value="ECO:0007669"/>
    <property type="project" value="TreeGrafter"/>
</dbReference>
<evidence type="ECO:0000313" key="13">
    <source>
        <dbReference type="EMBL" id="PWA18735.1"/>
    </source>
</evidence>
<evidence type="ECO:0008006" key="15">
    <source>
        <dbReference type="Google" id="ProtNLM"/>
    </source>
</evidence>
<feature type="domain" description="Lysosome-associated membrane glycoprotein 2-like luminal" evidence="11">
    <location>
        <begin position="223"/>
        <end position="388"/>
    </location>
</feature>
<dbReference type="GO" id="GO:0005886">
    <property type="term" value="C:plasma membrane"/>
    <property type="evidence" value="ECO:0007669"/>
    <property type="project" value="UniProtKB-SubCell"/>
</dbReference>
<feature type="transmembrane region" description="Helical" evidence="9">
    <location>
        <begin position="440"/>
        <end position="462"/>
    </location>
</feature>
<evidence type="ECO:0000256" key="6">
    <source>
        <dbReference type="ARBA" id="ARBA00023136"/>
    </source>
</evidence>
<keyword evidence="4" id="KW-0967">Endosome</keyword>
<keyword evidence="6 8" id="KW-0472">Membrane</keyword>
<keyword evidence="8" id="KW-1015">Disulfide bond</keyword>
<dbReference type="CDD" id="cd12087">
    <property type="entry name" value="TM_EGFR-like"/>
    <property type="match status" value="1"/>
</dbReference>
<reference evidence="13 14" key="1">
    <citation type="journal article" date="2018" name="G3 (Bethesda)">
        <title>A High-Quality Reference Genome for the Invasive Mosquitofish Gambusia affinis Using a Chicago Library.</title>
        <authorList>
            <person name="Hoffberg S.L."/>
            <person name="Troendle N.J."/>
            <person name="Glenn T.C."/>
            <person name="Mahmud O."/>
            <person name="Louha S."/>
            <person name="Chalopin D."/>
            <person name="Bennetzen J.L."/>
            <person name="Mauricio R."/>
        </authorList>
    </citation>
    <scope>NUCLEOTIDE SEQUENCE [LARGE SCALE GENOMIC DNA]</scope>
    <source>
        <strain evidence="13">NE01/NJP1002.9</strain>
        <tissue evidence="13">Muscle</tissue>
    </source>
</reference>
<dbReference type="Pfam" id="PF21222">
    <property type="entry name" value="Lamp2_2nd"/>
    <property type="match status" value="2"/>
</dbReference>
<evidence type="ECO:0000256" key="8">
    <source>
        <dbReference type="PROSITE-ProRule" id="PRU00740"/>
    </source>
</evidence>
<keyword evidence="8" id="KW-0458">Lysosome</keyword>
<evidence type="ECO:0000259" key="12">
    <source>
        <dbReference type="Pfam" id="PF21222"/>
    </source>
</evidence>
<dbReference type="GO" id="GO:0072594">
    <property type="term" value="P:establishment of protein localization to organelle"/>
    <property type="evidence" value="ECO:0007669"/>
    <property type="project" value="TreeGrafter"/>
</dbReference>
<feature type="disulfide bond" evidence="8">
    <location>
        <begin position="361"/>
        <end position="398"/>
    </location>
</feature>
<evidence type="ECO:0000313" key="14">
    <source>
        <dbReference type="Proteomes" id="UP000250572"/>
    </source>
</evidence>
<dbReference type="PANTHER" id="PTHR11506">
    <property type="entry name" value="LYSOSOME-ASSOCIATED MEMBRANE GLYCOPROTEIN"/>
    <property type="match status" value="1"/>
</dbReference>
<keyword evidence="3 10" id="KW-0732">Signal</keyword>
<name>A0A315V5W0_GAMAF</name>
<dbReference type="PROSITE" id="PS51407">
    <property type="entry name" value="LAMP_3"/>
    <property type="match status" value="1"/>
</dbReference>
<feature type="domain" description="Lysosome-associated membrane glycoprotein 2-like transmembrane" evidence="12">
    <location>
        <begin position="476"/>
        <end position="504"/>
    </location>
</feature>
<feature type="domain" description="Lysosome-associated membrane glycoprotein 2-like luminal" evidence="11">
    <location>
        <begin position="26"/>
        <end position="171"/>
    </location>
</feature>
<feature type="transmembrane region" description="Helical" evidence="9">
    <location>
        <begin position="405"/>
        <end position="428"/>
    </location>
</feature>
<evidence type="ECO:0000256" key="4">
    <source>
        <dbReference type="ARBA" id="ARBA00022753"/>
    </source>
</evidence>
<keyword evidence="2 8" id="KW-0812">Transmembrane</keyword>